<dbReference type="InterPro" id="IPR054156">
    <property type="entry name" value="YxaF_TetR_C"/>
</dbReference>
<dbReference type="Gene3D" id="1.10.357.10">
    <property type="entry name" value="Tetracycline Repressor, domain 2"/>
    <property type="match status" value="1"/>
</dbReference>
<feature type="domain" description="HTH tetR-type" evidence="5">
    <location>
        <begin position="1"/>
        <end position="61"/>
    </location>
</feature>
<evidence type="ECO:0000313" key="6">
    <source>
        <dbReference type="EMBL" id="WVX83399.1"/>
    </source>
</evidence>
<gene>
    <name evidence="6" type="ORF">R4Z09_10565</name>
</gene>
<evidence type="ECO:0000256" key="3">
    <source>
        <dbReference type="ARBA" id="ARBA00023163"/>
    </source>
</evidence>
<evidence type="ECO:0000313" key="7">
    <source>
        <dbReference type="Proteomes" id="UP001357223"/>
    </source>
</evidence>
<keyword evidence="2 4" id="KW-0238">DNA-binding</keyword>
<feature type="DNA-binding region" description="H-T-H motif" evidence="4">
    <location>
        <begin position="24"/>
        <end position="43"/>
    </location>
</feature>
<dbReference type="InterPro" id="IPR036271">
    <property type="entry name" value="Tet_transcr_reg_TetR-rel_C_sf"/>
</dbReference>
<dbReference type="Pfam" id="PF21993">
    <property type="entry name" value="TetR_C_13_2"/>
    <property type="match status" value="1"/>
</dbReference>
<dbReference type="InterPro" id="IPR009057">
    <property type="entry name" value="Homeodomain-like_sf"/>
</dbReference>
<evidence type="ECO:0000259" key="5">
    <source>
        <dbReference type="PROSITE" id="PS50977"/>
    </source>
</evidence>
<proteinExistence type="predicted"/>
<dbReference type="SUPFAM" id="SSF46689">
    <property type="entry name" value="Homeodomain-like"/>
    <property type="match status" value="1"/>
</dbReference>
<keyword evidence="1" id="KW-0805">Transcription regulation</keyword>
<keyword evidence="7" id="KW-1185">Reference proteome</keyword>
<dbReference type="Proteomes" id="UP001357223">
    <property type="component" value="Chromosome"/>
</dbReference>
<dbReference type="PRINTS" id="PR00455">
    <property type="entry name" value="HTHTETR"/>
</dbReference>
<protein>
    <submittedName>
        <fullName evidence="6">TetR/AcrR family transcriptional regulator</fullName>
    </submittedName>
</protein>
<evidence type="ECO:0000256" key="1">
    <source>
        <dbReference type="ARBA" id="ARBA00023015"/>
    </source>
</evidence>
<sequence>MDTKSLIIDTATKLFQQKGYIGVGLNEILKECNISKGSLYHHFPKGKEELLIACLQNLKQAITIDIEKIFEQYPTTQDAAIAMIEKIIKNLETEGTLTGYTFSSIVSEMALLSDAVRNACGELYQEIESIYFNKLTADGFSEESAYSIALMMTASIEGGIMLCLTQKTSEPLKTISKALPNLLNSNIHLVNA</sequence>
<dbReference type="Pfam" id="PF00440">
    <property type="entry name" value="TetR_N"/>
    <property type="match status" value="1"/>
</dbReference>
<organism evidence="6 7">
    <name type="scientific">Niallia oryzisoli</name>
    <dbReference type="NCBI Taxonomy" id="1737571"/>
    <lineage>
        <taxon>Bacteria</taxon>
        <taxon>Bacillati</taxon>
        <taxon>Bacillota</taxon>
        <taxon>Bacilli</taxon>
        <taxon>Bacillales</taxon>
        <taxon>Bacillaceae</taxon>
        <taxon>Niallia</taxon>
    </lineage>
</organism>
<dbReference type="PANTHER" id="PTHR47506">
    <property type="entry name" value="TRANSCRIPTIONAL REGULATORY PROTEIN"/>
    <property type="match status" value="1"/>
</dbReference>
<reference evidence="6 7" key="1">
    <citation type="submission" date="2023-10" db="EMBL/GenBank/DDBJ databases">
        <title>Niallia locisalis sp.nov. isolated from a salt pond sample.</title>
        <authorList>
            <person name="Li X.-J."/>
            <person name="Dong L."/>
        </authorList>
    </citation>
    <scope>NUCLEOTIDE SEQUENCE [LARGE SCALE GENOMIC DNA]</scope>
    <source>
        <strain evidence="6 7">DSM 29761</strain>
    </source>
</reference>
<dbReference type="EMBL" id="CP137640">
    <property type="protein sequence ID" value="WVX83399.1"/>
    <property type="molecule type" value="Genomic_DNA"/>
</dbReference>
<name>A0ABZ2CI04_9BACI</name>
<dbReference type="SUPFAM" id="SSF48498">
    <property type="entry name" value="Tetracyclin repressor-like, C-terminal domain"/>
    <property type="match status" value="1"/>
</dbReference>
<evidence type="ECO:0000256" key="4">
    <source>
        <dbReference type="PROSITE-ProRule" id="PRU00335"/>
    </source>
</evidence>
<dbReference type="RefSeq" id="WP_338452283.1">
    <property type="nucleotide sequence ID" value="NZ_CP137640.1"/>
</dbReference>
<dbReference type="PANTHER" id="PTHR47506:SF3">
    <property type="entry name" value="HTH-TYPE TRANSCRIPTIONAL REGULATOR LMRA"/>
    <property type="match status" value="1"/>
</dbReference>
<accession>A0ABZ2CI04</accession>
<keyword evidence="3" id="KW-0804">Transcription</keyword>
<dbReference type="PROSITE" id="PS50977">
    <property type="entry name" value="HTH_TETR_2"/>
    <property type="match status" value="1"/>
</dbReference>
<evidence type="ECO:0000256" key="2">
    <source>
        <dbReference type="ARBA" id="ARBA00023125"/>
    </source>
</evidence>
<dbReference type="InterPro" id="IPR001647">
    <property type="entry name" value="HTH_TetR"/>
</dbReference>